<organism evidence="3 4">
    <name type="scientific">Chitinophaga silvisoli</name>
    <dbReference type="NCBI Taxonomy" id="2291814"/>
    <lineage>
        <taxon>Bacteria</taxon>
        <taxon>Pseudomonadati</taxon>
        <taxon>Bacteroidota</taxon>
        <taxon>Chitinophagia</taxon>
        <taxon>Chitinophagales</taxon>
        <taxon>Chitinophagaceae</taxon>
        <taxon>Chitinophaga</taxon>
    </lineage>
</organism>
<dbReference type="OrthoDB" id="9811902at2"/>
<sequence length="348" mass="39275">MKILVAGDFEPDYNRTKIILDGLRTIPAVSLSFYNYKEKSKWNFAALRKACKEADIIFLPAFTHQDVAAIKILSGKPILFDPLISRYLSKVFDYKKVSRFSPRALKNYLKDRISMQLADLVMCDTSCHRDYYHHTFSIPLHKLHVVPVGVNTDEFPPAPALGERDTFVVGFYGGFIPLQGTRMIVETAKLLKEHADIHFRLIGNGFEYKVIQQLVASYQLGNISLPGWVAYDQLAAEMNNFDVCLGIFGETLKADLVIPNKIFHYAALEKAMISKESPAIREIFEDGKDILLTANTAEAIAEKILLLKNNGALRAQLAQGAYETIRTKYNHRAIGQLVYELARQLMPA</sequence>
<dbReference type="RefSeq" id="WP_116853813.1">
    <property type="nucleotide sequence ID" value="NZ_QTJV01000004.1"/>
</dbReference>
<dbReference type="AlphaFoldDB" id="A0A3E1P238"/>
<dbReference type="PANTHER" id="PTHR46401:SF2">
    <property type="entry name" value="GLYCOSYLTRANSFERASE WBBK-RELATED"/>
    <property type="match status" value="1"/>
</dbReference>
<dbReference type="GO" id="GO:0009103">
    <property type="term" value="P:lipopolysaccharide biosynthetic process"/>
    <property type="evidence" value="ECO:0007669"/>
    <property type="project" value="TreeGrafter"/>
</dbReference>
<dbReference type="PANTHER" id="PTHR46401">
    <property type="entry name" value="GLYCOSYLTRANSFERASE WBBK-RELATED"/>
    <property type="match status" value="1"/>
</dbReference>
<evidence type="ECO:0000313" key="3">
    <source>
        <dbReference type="EMBL" id="RFM34225.1"/>
    </source>
</evidence>
<dbReference type="Gene3D" id="3.40.50.2000">
    <property type="entry name" value="Glycogen Phosphorylase B"/>
    <property type="match status" value="2"/>
</dbReference>
<accession>A0A3E1P238</accession>
<evidence type="ECO:0000256" key="1">
    <source>
        <dbReference type="ARBA" id="ARBA00022679"/>
    </source>
</evidence>
<feature type="domain" description="Spore protein YkvP/CgeB glycosyl transferase-like" evidence="2">
    <location>
        <begin position="190"/>
        <end position="332"/>
    </location>
</feature>
<dbReference type="SUPFAM" id="SSF53756">
    <property type="entry name" value="UDP-Glycosyltransferase/glycogen phosphorylase"/>
    <property type="match status" value="1"/>
</dbReference>
<dbReference type="Pfam" id="PF13524">
    <property type="entry name" value="Glyco_trans_1_2"/>
    <property type="match status" value="1"/>
</dbReference>
<comment type="caution">
    <text evidence="3">The sequence shown here is derived from an EMBL/GenBank/DDBJ whole genome shotgun (WGS) entry which is preliminary data.</text>
</comment>
<proteinExistence type="predicted"/>
<name>A0A3E1P238_9BACT</name>
<keyword evidence="1 3" id="KW-0808">Transferase</keyword>
<dbReference type="EMBL" id="QTJV01000004">
    <property type="protein sequence ID" value="RFM34225.1"/>
    <property type="molecule type" value="Genomic_DNA"/>
</dbReference>
<dbReference type="Proteomes" id="UP000261174">
    <property type="component" value="Unassembled WGS sequence"/>
</dbReference>
<reference evidence="3 4" key="1">
    <citation type="submission" date="2018-08" db="EMBL/GenBank/DDBJ databases">
        <title>Chitinophaga sp. K20C18050901, a novel bacterium isolated from forest soil.</title>
        <authorList>
            <person name="Wang C."/>
        </authorList>
    </citation>
    <scope>NUCLEOTIDE SEQUENCE [LARGE SCALE GENOMIC DNA]</scope>
    <source>
        <strain evidence="3 4">K20C18050901</strain>
    </source>
</reference>
<dbReference type="GO" id="GO:0016757">
    <property type="term" value="F:glycosyltransferase activity"/>
    <property type="evidence" value="ECO:0007669"/>
    <property type="project" value="TreeGrafter"/>
</dbReference>
<protein>
    <submittedName>
        <fullName evidence="3">Glycosyltransferase</fullName>
    </submittedName>
</protein>
<keyword evidence="4" id="KW-1185">Reference proteome</keyword>
<dbReference type="InterPro" id="IPR055259">
    <property type="entry name" value="YkvP/CgeB_Glyco_trans-like"/>
</dbReference>
<evidence type="ECO:0000313" key="4">
    <source>
        <dbReference type="Proteomes" id="UP000261174"/>
    </source>
</evidence>
<evidence type="ECO:0000259" key="2">
    <source>
        <dbReference type="Pfam" id="PF13524"/>
    </source>
</evidence>
<gene>
    <name evidence="3" type="ORF">DXN04_13150</name>
</gene>